<proteinExistence type="predicted"/>
<dbReference type="RefSeq" id="WP_339585244.1">
    <property type="nucleotide sequence ID" value="NZ_JBBHJZ010000001.1"/>
</dbReference>
<evidence type="ECO:0000313" key="1">
    <source>
        <dbReference type="EMBL" id="MEJ5975283.1"/>
    </source>
</evidence>
<evidence type="ECO:0000313" key="2">
    <source>
        <dbReference type="Proteomes" id="UP001361239"/>
    </source>
</evidence>
<dbReference type="InterPro" id="IPR032710">
    <property type="entry name" value="NTF2-like_dom_sf"/>
</dbReference>
<dbReference type="EMBL" id="JBBHJZ010000001">
    <property type="protein sequence ID" value="MEJ5975283.1"/>
    <property type="molecule type" value="Genomic_DNA"/>
</dbReference>
<keyword evidence="2" id="KW-1185">Reference proteome</keyword>
<reference evidence="1 2" key="1">
    <citation type="submission" date="2024-03" db="EMBL/GenBank/DDBJ databases">
        <authorList>
            <person name="Jo J.-H."/>
        </authorList>
    </citation>
    <scope>NUCLEOTIDE SEQUENCE [LARGE SCALE GENOMIC DNA]</scope>
    <source>
        <strain evidence="1 2">PS1R-30</strain>
    </source>
</reference>
<protein>
    <recommendedName>
        <fullName evidence="3">SnoaL-like domain-containing protein</fullName>
    </recommendedName>
</protein>
<accession>A0ABU8RQB8</accession>
<sequence>MAKFSAEQATAVAAIHQVINEWGDELDRNSGRQMTQAKVLTDDVAYFVGGEWRAGIAATQAFYDERWDRLTAAGGAPVMRHLHVNYRVKFAAEDHATVTFQLLFFAKVGEPPFVGFCDPLAVADVRMECRRDADGDWKISRFDSNQVFQRG</sequence>
<evidence type="ECO:0008006" key="3">
    <source>
        <dbReference type="Google" id="ProtNLM"/>
    </source>
</evidence>
<gene>
    <name evidence="1" type="ORF">WG901_01445</name>
</gene>
<comment type="caution">
    <text evidence="1">The sequence shown here is derived from an EMBL/GenBank/DDBJ whole genome shotgun (WGS) entry which is preliminary data.</text>
</comment>
<organism evidence="1 2">
    <name type="scientific">Novosphingobium anseongense</name>
    <dbReference type="NCBI Taxonomy" id="3133436"/>
    <lineage>
        <taxon>Bacteria</taxon>
        <taxon>Pseudomonadati</taxon>
        <taxon>Pseudomonadota</taxon>
        <taxon>Alphaproteobacteria</taxon>
        <taxon>Sphingomonadales</taxon>
        <taxon>Sphingomonadaceae</taxon>
        <taxon>Novosphingobium</taxon>
    </lineage>
</organism>
<dbReference type="Gene3D" id="3.10.450.50">
    <property type="match status" value="1"/>
</dbReference>
<dbReference type="SUPFAM" id="SSF54427">
    <property type="entry name" value="NTF2-like"/>
    <property type="match status" value="1"/>
</dbReference>
<dbReference type="Proteomes" id="UP001361239">
    <property type="component" value="Unassembled WGS sequence"/>
</dbReference>
<name>A0ABU8RQB8_9SPHN</name>